<dbReference type="KEGG" id="tbg:TbgDal_III4830"/>
<accession>C9ZLD2</accession>
<dbReference type="EMBL" id="FN554966">
    <property type="protein sequence ID" value="CBH10141.1"/>
    <property type="molecule type" value="Genomic_DNA"/>
</dbReference>
<dbReference type="GeneID" id="23859285"/>
<name>C9ZLD2_TRYB9</name>
<proteinExistence type="predicted"/>
<dbReference type="AlphaFoldDB" id="C9ZLD2"/>
<dbReference type="RefSeq" id="XP_011772431.1">
    <property type="nucleotide sequence ID" value="XM_011774129.1"/>
</dbReference>
<sequence>MQMFPQKNVTCRAISENTKARRRNRCESRGKQCVFQNLHAGGCCSEWAGEGGKFPYDRFIYQLFPEKTVQYTPNIAGNKFFETMKLSTRVLDPLNIKYPHNQVWNVFFFF</sequence>
<reference evidence="2" key="1">
    <citation type="journal article" date="2010" name="PLoS Negl. Trop. Dis.">
        <title>The genome sequence of Trypanosoma brucei gambiense, causative agent of chronic human african trypanosomiasis.</title>
        <authorList>
            <person name="Jackson A.P."/>
            <person name="Sanders M."/>
            <person name="Berry A."/>
            <person name="McQuillan J."/>
            <person name="Aslett M.A."/>
            <person name="Quail M.A."/>
            <person name="Chukualim B."/>
            <person name="Capewell P."/>
            <person name="MacLeod A."/>
            <person name="Melville S.E."/>
            <person name="Gibson W."/>
            <person name="Barry J.D."/>
            <person name="Berriman M."/>
            <person name="Hertz-Fowler C."/>
        </authorList>
    </citation>
    <scope>NUCLEOTIDE SEQUENCE [LARGE SCALE GENOMIC DNA]</scope>
    <source>
        <strain evidence="2">MHOM/CI/86/DAL972</strain>
    </source>
</reference>
<dbReference type="Proteomes" id="UP000002316">
    <property type="component" value="Chromosome 3"/>
</dbReference>
<gene>
    <name evidence="1" type="ORF">TbgDal_III4830</name>
</gene>
<protein>
    <submittedName>
        <fullName evidence="1">Uncharacterized protein</fullName>
    </submittedName>
</protein>
<evidence type="ECO:0000313" key="1">
    <source>
        <dbReference type="EMBL" id="CBH10141.1"/>
    </source>
</evidence>
<organism evidence="1 2">
    <name type="scientific">Trypanosoma brucei gambiense (strain MHOM/CI/86/DAL972)</name>
    <dbReference type="NCBI Taxonomy" id="679716"/>
    <lineage>
        <taxon>Eukaryota</taxon>
        <taxon>Discoba</taxon>
        <taxon>Euglenozoa</taxon>
        <taxon>Kinetoplastea</taxon>
        <taxon>Metakinetoplastina</taxon>
        <taxon>Trypanosomatida</taxon>
        <taxon>Trypanosomatidae</taxon>
        <taxon>Trypanosoma</taxon>
    </lineage>
</organism>
<evidence type="ECO:0000313" key="2">
    <source>
        <dbReference type="Proteomes" id="UP000002316"/>
    </source>
</evidence>